<feature type="compositionally biased region" description="Basic and acidic residues" evidence="1">
    <location>
        <begin position="353"/>
        <end position="363"/>
    </location>
</feature>
<feature type="region of interest" description="Disordered" evidence="1">
    <location>
        <begin position="151"/>
        <end position="188"/>
    </location>
</feature>
<accession>A0A9W4SLU6</accession>
<feature type="compositionally biased region" description="Acidic residues" evidence="1">
    <location>
        <begin position="168"/>
        <end position="184"/>
    </location>
</feature>
<feature type="compositionally biased region" description="Polar residues" evidence="1">
    <location>
        <begin position="243"/>
        <end position="256"/>
    </location>
</feature>
<dbReference type="InterPro" id="IPR015940">
    <property type="entry name" value="UBA"/>
</dbReference>
<evidence type="ECO:0000313" key="4">
    <source>
        <dbReference type="EMBL" id="CAI2174154.1"/>
    </source>
</evidence>
<dbReference type="InterPro" id="IPR009060">
    <property type="entry name" value="UBA-like_sf"/>
</dbReference>
<feature type="region of interest" description="Disordered" evidence="1">
    <location>
        <begin position="304"/>
        <end position="462"/>
    </location>
</feature>
<dbReference type="CDD" id="cd05992">
    <property type="entry name" value="PB1"/>
    <property type="match status" value="1"/>
</dbReference>
<evidence type="ECO:0000313" key="5">
    <source>
        <dbReference type="Proteomes" id="UP001153678"/>
    </source>
</evidence>
<gene>
    <name evidence="4" type="ORF">FWILDA_LOCUS6449</name>
</gene>
<dbReference type="PANTHER" id="PTHR20930:SF0">
    <property type="entry name" value="PROTEIN ILRUN"/>
    <property type="match status" value="1"/>
</dbReference>
<proteinExistence type="predicted"/>
<dbReference type="Pfam" id="PF00564">
    <property type="entry name" value="PB1"/>
    <property type="match status" value="1"/>
</dbReference>
<evidence type="ECO:0000256" key="1">
    <source>
        <dbReference type="SAM" id="MobiDB-lite"/>
    </source>
</evidence>
<feature type="domain" description="PB1" evidence="3">
    <location>
        <begin position="1"/>
        <end position="76"/>
    </location>
</feature>
<dbReference type="Gene3D" id="3.10.20.90">
    <property type="entry name" value="Phosphatidylinositol 3-kinase Catalytic Subunit, Chain A, domain 1"/>
    <property type="match status" value="1"/>
</dbReference>
<dbReference type="PROSITE" id="PS50030">
    <property type="entry name" value="UBA"/>
    <property type="match status" value="1"/>
</dbReference>
<feature type="region of interest" description="Disordered" evidence="1">
    <location>
        <begin position="207"/>
        <end position="256"/>
    </location>
</feature>
<name>A0A9W4SLU6_9GLOM</name>
<organism evidence="4 5">
    <name type="scientific">Funneliformis geosporum</name>
    <dbReference type="NCBI Taxonomy" id="1117311"/>
    <lineage>
        <taxon>Eukaryota</taxon>
        <taxon>Fungi</taxon>
        <taxon>Fungi incertae sedis</taxon>
        <taxon>Mucoromycota</taxon>
        <taxon>Glomeromycotina</taxon>
        <taxon>Glomeromycetes</taxon>
        <taxon>Glomerales</taxon>
        <taxon>Glomeraceae</taxon>
        <taxon>Funneliformis</taxon>
    </lineage>
</organism>
<keyword evidence="5" id="KW-1185">Reference proteome</keyword>
<comment type="caution">
    <text evidence="4">The sequence shown here is derived from an EMBL/GenBank/DDBJ whole genome shotgun (WGS) entry which is preliminary data.</text>
</comment>
<dbReference type="PANTHER" id="PTHR20930">
    <property type="entry name" value="OVARIAN CARCINOMA ANTIGEN CA125-RELATED"/>
    <property type="match status" value="1"/>
</dbReference>
<reference evidence="4" key="1">
    <citation type="submission" date="2022-08" db="EMBL/GenBank/DDBJ databases">
        <authorList>
            <person name="Kallberg Y."/>
            <person name="Tangrot J."/>
            <person name="Rosling A."/>
        </authorList>
    </citation>
    <scope>NUCLEOTIDE SEQUENCE</scope>
    <source>
        <strain evidence="4">Wild A</strain>
    </source>
</reference>
<feature type="compositionally biased region" description="Basic and acidic residues" evidence="1">
    <location>
        <begin position="435"/>
        <end position="462"/>
    </location>
</feature>
<dbReference type="PROSITE" id="PS51745">
    <property type="entry name" value="PB1"/>
    <property type="match status" value="1"/>
</dbReference>
<dbReference type="Proteomes" id="UP001153678">
    <property type="component" value="Unassembled WGS sequence"/>
</dbReference>
<dbReference type="InterPro" id="IPR000270">
    <property type="entry name" value="PB1_dom"/>
</dbReference>
<sequence length="533" mass="61795">MVNIKVTHKNTVRRFVLPTHNATWTDLEAKLRGLYNIPTSTFFTLSYVDEDDDVITLSTDTEFQEVLSSQISAPYIKFDLKFSTGDSSDGEDSNNEAWVFEGNITSTTNQEAQFIKIGSEESSIIKPISLFNDELTSSTKKTFLVDENETFGSLNFSPTQEENKEDKDDKEDKEDKDDKDDKDDKEDRGIFGSLNFISTINFLGRENVEKDDEDDEEKDDREDKGKHKEVIGESSSNYVSSSMELNQPSPLQDQDNQVTVAELAEQFQKMLDQFKKQVVKDHKLAGNMMDQFLRSLVEKYIQDNQSQDNLQEEESQDQGKIQDNIQSREMDFFNDHSPLFNSRRQSQDQSQQRGHDPFFDEHPPLFNTHQVSTPLLPGSFPVAQKSTPCPWAGQARPETDSLEMRQNVRGSGHRSQSIPRHRRRGGARHRRHHRDHEEHREGRREGRREEAREEVREETREEADIFSLAMEPIEQIVSTEPTEPDVTSPYYEEIKTLNDMGFWRDEDQYLELLTLYTGNLDRVIEVLLERQEQ</sequence>
<feature type="compositionally biased region" description="Basic residues" evidence="1">
    <location>
        <begin position="419"/>
        <end position="434"/>
    </location>
</feature>
<evidence type="ECO:0000259" key="2">
    <source>
        <dbReference type="PROSITE" id="PS50030"/>
    </source>
</evidence>
<feature type="compositionally biased region" description="Acidic residues" evidence="1">
    <location>
        <begin position="209"/>
        <end position="220"/>
    </location>
</feature>
<dbReference type="InterPro" id="IPR053793">
    <property type="entry name" value="PB1-like"/>
</dbReference>
<dbReference type="SUPFAM" id="SSF46934">
    <property type="entry name" value="UBA-like"/>
    <property type="match status" value="1"/>
</dbReference>
<feature type="domain" description="UBA" evidence="2">
    <location>
        <begin position="489"/>
        <end position="530"/>
    </location>
</feature>
<dbReference type="SMART" id="SM00666">
    <property type="entry name" value="PB1"/>
    <property type="match status" value="1"/>
</dbReference>
<dbReference type="SUPFAM" id="SSF54277">
    <property type="entry name" value="CAD &amp; PB1 domains"/>
    <property type="match status" value="1"/>
</dbReference>
<feature type="compositionally biased region" description="Low complexity" evidence="1">
    <location>
        <begin position="342"/>
        <end position="352"/>
    </location>
</feature>
<dbReference type="AlphaFoldDB" id="A0A9W4SLU6"/>
<protein>
    <submittedName>
        <fullName evidence="4">8410_t:CDS:1</fullName>
    </submittedName>
</protein>
<dbReference type="EMBL" id="CAMKVN010001168">
    <property type="protein sequence ID" value="CAI2174154.1"/>
    <property type="molecule type" value="Genomic_DNA"/>
</dbReference>
<feature type="compositionally biased region" description="Basic and acidic residues" evidence="1">
    <location>
        <begin position="221"/>
        <end position="231"/>
    </location>
</feature>
<feature type="compositionally biased region" description="Polar residues" evidence="1">
    <location>
        <begin position="151"/>
        <end position="160"/>
    </location>
</feature>
<dbReference type="OrthoDB" id="1594986at2759"/>
<evidence type="ECO:0000259" key="3">
    <source>
        <dbReference type="PROSITE" id="PS51745"/>
    </source>
</evidence>